<dbReference type="InterPro" id="IPR005467">
    <property type="entry name" value="His_kinase_dom"/>
</dbReference>
<feature type="domain" description="PAC" evidence="9">
    <location>
        <begin position="82"/>
        <end position="134"/>
    </location>
</feature>
<dbReference type="InterPro" id="IPR029016">
    <property type="entry name" value="GAF-like_dom_sf"/>
</dbReference>
<dbReference type="FunFam" id="3.30.565.10:FF:000006">
    <property type="entry name" value="Sensor histidine kinase WalK"/>
    <property type="match status" value="1"/>
</dbReference>
<dbReference type="InterPro" id="IPR003018">
    <property type="entry name" value="GAF"/>
</dbReference>
<evidence type="ECO:0000256" key="2">
    <source>
        <dbReference type="ARBA" id="ARBA00012438"/>
    </source>
</evidence>
<evidence type="ECO:0000256" key="1">
    <source>
        <dbReference type="ARBA" id="ARBA00000085"/>
    </source>
</evidence>
<reference evidence="11" key="1">
    <citation type="submission" date="2017-02" db="EMBL/GenBank/DDBJ databases">
        <title>Natronthermophilus aegyptiacus gen. nov.,sp. nov., an aerobic, extremely halophilic alkalithermophilic archaeon isolated from the athalassohaline Wadi An Natrun, Egypt.</title>
        <authorList>
            <person name="Zhao B."/>
        </authorList>
    </citation>
    <scope>NUCLEOTIDE SEQUENCE [LARGE SCALE GENOMIC DNA]</scope>
    <source>
        <strain evidence="11">JW/NM-HA 15</strain>
    </source>
</reference>
<evidence type="ECO:0000259" key="7">
    <source>
        <dbReference type="PROSITE" id="PS50109"/>
    </source>
</evidence>
<dbReference type="PANTHER" id="PTHR43304">
    <property type="entry name" value="PHYTOCHROME-LIKE PROTEIN CPH1"/>
    <property type="match status" value="1"/>
</dbReference>
<feature type="domain" description="PAS" evidence="8">
    <location>
        <begin position="256"/>
        <end position="325"/>
    </location>
</feature>
<dbReference type="InterPro" id="IPR003661">
    <property type="entry name" value="HisK_dim/P_dom"/>
</dbReference>
<dbReference type="SMART" id="SM00086">
    <property type="entry name" value="PAC"/>
    <property type="match status" value="2"/>
</dbReference>
<dbReference type="InterPro" id="IPR013656">
    <property type="entry name" value="PAS_4"/>
</dbReference>
<dbReference type="PROSITE" id="PS50109">
    <property type="entry name" value="HIS_KIN"/>
    <property type="match status" value="1"/>
</dbReference>
<evidence type="ECO:0000256" key="5">
    <source>
        <dbReference type="ARBA" id="ARBA00022777"/>
    </source>
</evidence>
<dbReference type="Pfam" id="PF01590">
    <property type="entry name" value="GAF"/>
    <property type="match status" value="1"/>
</dbReference>
<evidence type="ECO:0000256" key="6">
    <source>
        <dbReference type="SAM" id="Coils"/>
    </source>
</evidence>
<evidence type="ECO:0000256" key="4">
    <source>
        <dbReference type="ARBA" id="ARBA00022679"/>
    </source>
</evidence>
<dbReference type="NCBIfam" id="TIGR00229">
    <property type="entry name" value="sensory_box"/>
    <property type="match status" value="2"/>
</dbReference>
<dbReference type="InterPro" id="IPR001610">
    <property type="entry name" value="PAC"/>
</dbReference>
<dbReference type="Pfam" id="PF02518">
    <property type="entry name" value="HATPase_c"/>
    <property type="match status" value="1"/>
</dbReference>
<feature type="domain" description="PAS" evidence="8">
    <location>
        <begin position="7"/>
        <end position="53"/>
    </location>
</feature>
<dbReference type="PROSITE" id="PS50112">
    <property type="entry name" value="PAS"/>
    <property type="match status" value="3"/>
</dbReference>
<dbReference type="PANTHER" id="PTHR43304:SF1">
    <property type="entry name" value="PAC DOMAIN-CONTAINING PROTEIN"/>
    <property type="match status" value="1"/>
</dbReference>
<dbReference type="SUPFAM" id="SSF55785">
    <property type="entry name" value="PYP-like sensor domain (PAS domain)"/>
    <property type="match status" value="3"/>
</dbReference>
<dbReference type="KEGG" id="naj:B1756_03310"/>
<feature type="coiled-coil region" evidence="6">
    <location>
        <begin position="125"/>
        <end position="156"/>
    </location>
</feature>
<evidence type="ECO:0000259" key="8">
    <source>
        <dbReference type="PROSITE" id="PS50112"/>
    </source>
</evidence>
<dbReference type="InterPro" id="IPR003594">
    <property type="entry name" value="HATPase_dom"/>
</dbReference>
<keyword evidence="3" id="KW-0597">Phosphoprotein</keyword>
<evidence type="ECO:0000256" key="3">
    <source>
        <dbReference type="ARBA" id="ARBA00022553"/>
    </source>
</evidence>
<dbReference type="CDD" id="cd00082">
    <property type="entry name" value="HisKA"/>
    <property type="match status" value="1"/>
</dbReference>
<dbReference type="GO" id="GO:0000155">
    <property type="term" value="F:phosphorelay sensor kinase activity"/>
    <property type="evidence" value="ECO:0007669"/>
    <property type="project" value="InterPro"/>
</dbReference>
<dbReference type="RefSeq" id="WP_161493138.1">
    <property type="nucleotide sequence ID" value="NZ_CP019893.1"/>
</dbReference>
<dbReference type="InterPro" id="IPR035965">
    <property type="entry name" value="PAS-like_dom_sf"/>
</dbReference>
<dbReference type="Proteomes" id="UP000250088">
    <property type="component" value="Chromosome"/>
</dbReference>
<evidence type="ECO:0000313" key="10">
    <source>
        <dbReference type="EMBL" id="ARS88877.1"/>
    </source>
</evidence>
<evidence type="ECO:0000313" key="11">
    <source>
        <dbReference type="Proteomes" id="UP000250088"/>
    </source>
</evidence>
<dbReference type="PRINTS" id="PR00344">
    <property type="entry name" value="BCTRLSENSOR"/>
</dbReference>
<feature type="domain" description="PAC" evidence="9">
    <location>
        <begin position="330"/>
        <end position="381"/>
    </location>
</feature>
<dbReference type="SMART" id="SM00065">
    <property type="entry name" value="GAF"/>
    <property type="match status" value="1"/>
</dbReference>
<dbReference type="Pfam" id="PF00512">
    <property type="entry name" value="HisKA"/>
    <property type="match status" value="1"/>
</dbReference>
<keyword evidence="6" id="KW-0175">Coiled coil</keyword>
<dbReference type="InterPro" id="IPR000014">
    <property type="entry name" value="PAS"/>
</dbReference>
<dbReference type="GeneID" id="32893075"/>
<dbReference type="InterPro" id="IPR004358">
    <property type="entry name" value="Sig_transdc_His_kin-like_C"/>
</dbReference>
<dbReference type="SMART" id="SM00387">
    <property type="entry name" value="HATPase_c"/>
    <property type="match status" value="1"/>
</dbReference>
<gene>
    <name evidence="10" type="ORF">B1756_03310</name>
</gene>
<protein>
    <recommendedName>
        <fullName evidence="2">histidine kinase</fullName>
        <ecNumber evidence="2">2.7.13.3</ecNumber>
    </recommendedName>
</protein>
<dbReference type="PROSITE" id="PS50113">
    <property type="entry name" value="PAC"/>
    <property type="match status" value="2"/>
</dbReference>
<organism evidence="10 11">
    <name type="scientific">Natrarchaeobaculum aegyptiacum</name>
    <dbReference type="NCBI Taxonomy" id="745377"/>
    <lineage>
        <taxon>Archaea</taxon>
        <taxon>Methanobacteriati</taxon>
        <taxon>Methanobacteriota</taxon>
        <taxon>Stenosarchaea group</taxon>
        <taxon>Halobacteria</taxon>
        <taxon>Halobacteriales</taxon>
        <taxon>Natrialbaceae</taxon>
        <taxon>Natrarchaeobaculum</taxon>
    </lineage>
</organism>
<dbReference type="InterPro" id="IPR000700">
    <property type="entry name" value="PAS-assoc_C"/>
</dbReference>
<comment type="catalytic activity">
    <reaction evidence="1">
        <text>ATP + protein L-histidine = ADP + protein N-phospho-L-histidine.</text>
        <dbReference type="EC" id="2.7.13.3"/>
    </reaction>
</comment>
<dbReference type="EMBL" id="CP019893">
    <property type="protein sequence ID" value="ARS88877.1"/>
    <property type="molecule type" value="Genomic_DNA"/>
</dbReference>
<dbReference type="InterPro" id="IPR036890">
    <property type="entry name" value="HATPase_C_sf"/>
</dbReference>
<dbReference type="AlphaFoldDB" id="A0A2Z2HTX1"/>
<dbReference type="SUPFAM" id="SSF55781">
    <property type="entry name" value="GAF domain-like"/>
    <property type="match status" value="1"/>
</dbReference>
<keyword evidence="5" id="KW-0418">Kinase</keyword>
<dbReference type="SMART" id="SM00091">
    <property type="entry name" value="PAS"/>
    <property type="match status" value="3"/>
</dbReference>
<dbReference type="Gene3D" id="1.10.287.130">
    <property type="match status" value="1"/>
</dbReference>
<dbReference type="SUPFAM" id="SSF47384">
    <property type="entry name" value="Homodimeric domain of signal transducing histidine kinase"/>
    <property type="match status" value="1"/>
</dbReference>
<dbReference type="InterPro" id="IPR052162">
    <property type="entry name" value="Sensor_kinase/Photoreceptor"/>
</dbReference>
<dbReference type="InterPro" id="IPR036097">
    <property type="entry name" value="HisK_dim/P_sf"/>
</dbReference>
<dbReference type="Pfam" id="PF08448">
    <property type="entry name" value="PAS_4"/>
    <property type="match status" value="1"/>
</dbReference>
<sequence length="777" mass="88123">MDGLQDRTQLFQLLVDGVEEYAIFTLDADGCVQTWNLGAERIKGYEADDILGEHVSTFYTEAAITAGVPETNLAEATTRGAIEDEGWRVRADGSRFWASVSITAIRDETDDLVGFAKITRDMTDRRRYERQLQQQAARLERHRDRLEQELDEVYERISDGFYAVDDEFRIQYLNDRAMNVLGIDETAIGEPFFSVVVTTESFEAAMREAVETNDVVTMEDYYDPVDRWFDNAIYPSKTGLSVYFREITDQKRRERELEQYRQVVETVDDGIYVLDDDRRFVMVNEGFAATTGYDREDLIGERAETVFGDEFVDIANEYQDALESGDQDVAVLEEALYRADGTTITVESRFARYEFDDQTTGRVGVTRDVSERRRRERQQRIVAELGQFALESDDVDELMGELTAKLSEGLDVEGCIAFEFDGRSRLTCREQVGWDDVLAPTESIDATALSVDRILETERPVVEDVESTSAPRRPALLERRGIRSGITTVIGSPEDPWGVLGGYDSRQRSFTAQDVTFVQSVANVLAEAIERQQYQRRLEDLVDDLEESNERLEQFAYVASHDLQEPLRMVSSYLQLVEDRYGDALDEDGEEFIAFATDGADRMREMIDGLLEYSRVQTQGQPLEPVALNDVVETVRRDLQVSIDEHEAEIVVEDLPRVVGDTAQLRQLFLNLLENAIAYSGDEPPRVHVSAERDRTRSGDEWVVSVRDEGVGIDPDHADRIFDVFERLVSHDEHPGTGIGLALCKRVVERHGGEIWVESEPGEGSTFSFTLSAVDEA</sequence>
<keyword evidence="4" id="KW-0808">Transferase</keyword>
<dbReference type="SMART" id="SM00388">
    <property type="entry name" value="HisKA"/>
    <property type="match status" value="1"/>
</dbReference>
<dbReference type="SUPFAM" id="SSF55874">
    <property type="entry name" value="ATPase domain of HSP90 chaperone/DNA topoisomerase II/histidine kinase"/>
    <property type="match status" value="1"/>
</dbReference>
<dbReference type="Gene3D" id="3.30.450.40">
    <property type="match status" value="1"/>
</dbReference>
<feature type="domain" description="PAS" evidence="8">
    <location>
        <begin position="146"/>
        <end position="188"/>
    </location>
</feature>
<feature type="domain" description="Histidine kinase" evidence="7">
    <location>
        <begin position="558"/>
        <end position="775"/>
    </location>
</feature>
<dbReference type="Gene3D" id="3.30.565.10">
    <property type="entry name" value="Histidine kinase-like ATPase, C-terminal domain"/>
    <property type="match status" value="1"/>
</dbReference>
<dbReference type="CDD" id="cd00130">
    <property type="entry name" value="PAS"/>
    <property type="match status" value="2"/>
</dbReference>
<dbReference type="Gene3D" id="3.30.450.20">
    <property type="entry name" value="PAS domain"/>
    <property type="match status" value="3"/>
</dbReference>
<accession>A0A2Z2HTX1</accession>
<evidence type="ECO:0000259" key="9">
    <source>
        <dbReference type="PROSITE" id="PS50113"/>
    </source>
</evidence>
<dbReference type="Pfam" id="PF13426">
    <property type="entry name" value="PAS_9"/>
    <property type="match status" value="2"/>
</dbReference>
<keyword evidence="11" id="KW-1185">Reference proteome</keyword>
<dbReference type="OrthoDB" id="106630at2157"/>
<dbReference type="EC" id="2.7.13.3" evidence="2"/>
<proteinExistence type="predicted"/>
<name>A0A2Z2HTX1_9EURY</name>